<dbReference type="InterPro" id="IPR018712">
    <property type="entry name" value="Tle1-like_cat"/>
</dbReference>
<evidence type="ECO:0000259" key="1">
    <source>
        <dbReference type="Pfam" id="PF09994"/>
    </source>
</evidence>
<dbReference type="PANTHER" id="PTHR33840:SF1">
    <property type="entry name" value="TLE1 PHOSPHOLIPASE DOMAIN-CONTAINING PROTEIN"/>
    <property type="match status" value="1"/>
</dbReference>
<dbReference type="Pfam" id="PF09994">
    <property type="entry name" value="T6SS_Tle1-like_cat"/>
    <property type="match status" value="1"/>
</dbReference>
<organism evidence="2 3">
    <name type="scientific">Xylaria multiplex</name>
    <dbReference type="NCBI Taxonomy" id="323545"/>
    <lineage>
        <taxon>Eukaryota</taxon>
        <taxon>Fungi</taxon>
        <taxon>Dikarya</taxon>
        <taxon>Ascomycota</taxon>
        <taxon>Pezizomycotina</taxon>
        <taxon>Sordariomycetes</taxon>
        <taxon>Xylariomycetidae</taxon>
        <taxon>Xylariales</taxon>
        <taxon>Xylariaceae</taxon>
        <taxon>Xylaria</taxon>
    </lineage>
</organism>
<proteinExistence type="predicted"/>
<protein>
    <recommendedName>
        <fullName evidence="1">T6SS Phospholipase effector Tle1-like catalytic domain-containing protein</fullName>
    </recommendedName>
</protein>
<dbReference type="InParanoid" id="A0A7C8MMD3"/>
<sequence length="599" mass="67647">MANSSNASSGSSPESKHPLRKAIVICCDGTACTAFKGDDKIPQTNVARIARCIKPVSDTGIPQVVHYMPGIGTGDENELNPLNSYNLGTGRGVEEKIIEGYSFICHNYYTPDDMIILIGFSRGAFIARCIADLVCKIGVLTKFSVYYVRDIYDMWRDAGETGEDPFNSDVLELDEANLENQAAPAARTNLAFQDNGEQRVQGRMNRTGLLESIQAADETIIHRGVRIEVCAVWDTVAALGPIVSKLGFLRPRQSRKLGFIRSDFSQGINNGFQALSLHDRRRAFLPIVWKQPQNGGNTTGNDHAQRLEQCWFMGYHGDVGGGIHGEGLAHFPLVWMLTKLWEFLDIDAYNFWNPHLGVSNWHISNREVRLQIKSKDTLSLLYRFGGIGYRKPRRQFWAEKGFQELSNIGANDSSEYMHFTVRCLTEAEVVKPCKALRNAGFWNQETENGRETTWNIPMVSHSTWRRPIDQINTRFNLKINSKTVYEVPEPPKDGGGYLELARELALLKMWTDTELLAIQSSSDEGNADVGNLVARLKVFMEDMVYDMKQEMIQKMIEGVKRGMPDTEAQMLPEAILTSIFEEYLSEPFRRINRHAQETR</sequence>
<gene>
    <name evidence="2" type="ORF">GQX73_g4900</name>
</gene>
<accession>A0A7C8MMD3</accession>
<dbReference type="AlphaFoldDB" id="A0A7C8MMD3"/>
<name>A0A7C8MMD3_9PEZI</name>
<evidence type="ECO:0000313" key="2">
    <source>
        <dbReference type="EMBL" id="KAF2968712.1"/>
    </source>
</evidence>
<feature type="domain" description="T6SS Phospholipase effector Tle1-like catalytic" evidence="1">
    <location>
        <begin position="21"/>
        <end position="338"/>
    </location>
</feature>
<dbReference type="OrthoDB" id="59699at2759"/>
<comment type="caution">
    <text evidence="2">The sequence shown here is derived from an EMBL/GenBank/DDBJ whole genome shotgun (WGS) entry which is preliminary data.</text>
</comment>
<reference evidence="2 3" key="1">
    <citation type="submission" date="2019-12" db="EMBL/GenBank/DDBJ databases">
        <title>Draft genome sequence of the ascomycete Xylaria multiplex DSM 110363.</title>
        <authorList>
            <person name="Buettner E."/>
            <person name="Kellner H."/>
        </authorList>
    </citation>
    <scope>NUCLEOTIDE SEQUENCE [LARGE SCALE GENOMIC DNA]</scope>
    <source>
        <strain evidence="2 3">DSM 110363</strain>
    </source>
</reference>
<dbReference type="Proteomes" id="UP000481858">
    <property type="component" value="Unassembled WGS sequence"/>
</dbReference>
<dbReference type="EMBL" id="WUBL01000047">
    <property type="protein sequence ID" value="KAF2968712.1"/>
    <property type="molecule type" value="Genomic_DNA"/>
</dbReference>
<evidence type="ECO:0000313" key="3">
    <source>
        <dbReference type="Proteomes" id="UP000481858"/>
    </source>
</evidence>
<keyword evidence="3" id="KW-1185">Reference proteome</keyword>
<dbReference type="PANTHER" id="PTHR33840">
    <property type="match status" value="1"/>
</dbReference>